<name>A0A974XGS8_9FIRM</name>
<reference evidence="1" key="1">
    <citation type="submission" date="2021-03" db="EMBL/GenBank/DDBJ databases">
        <title>Alkalibacter marinus sp. nov., isolated from tidal flat sediment.</title>
        <authorList>
            <person name="Namirimu T."/>
            <person name="Yang J.-A."/>
            <person name="Yang S.-H."/>
            <person name="Kim Y.-J."/>
            <person name="Kwon K.K."/>
        </authorList>
    </citation>
    <scope>NUCLEOTIDE SEQUENCE</scope>
    <source>
        <strain evidence="1">ES005</strain>
    </source>
</reference>
<dbReference type="Proteomes" id="UP000663499">
    <property type="component" value="Chromosome"/>
</dbReference>
<dbReference type="InterPro" id="IPR024227">
    <property type="entry name" value="DUF3795"/>
</dbReference>
<dbReference type="Pfam" id="PF12675">
    <property type="entry name" value="DUF3795"/>
    <property type="match status" value="1"/>
</dbReference>
<accession>A0A974XGS8</accession>
<dbReference type="AlphaFoldDB" id="A0A974XGS8"/>
<protein>
    <submittedName>
        <fullName evidence="1">DUF3788 family protein</fullName>
    </submittedName>
</protein>
<dbReference type="RefSeq" id="WP_207300837.1">
    <property type="nucleotide sequence ID" value="NZ_CP071444.1"/>
</dbReference>
<keyword evidence="2" id="KW-1185">Reference proteome</keyword>
<dbReference type="EMBL" id="CP071444">
    <property type="protein sequence ID" value="QSX09506.1"/>
    <property type="molecule type" value="Genomic_DNA"/>
</dbReference>
<evidence type="ECO:0000313" key="2">
    <source>
        <dbReference type="Proteomes" id="UP000663499"/>
    </source>
</evidence>
<organism evidence="1 2">
    <name type="scientific">Alkalibacter rhizosphaerae</name>
    <dbReference type="NCBI Taxonomy" id="2815577"/>
    <lineage>
        <taxon>Bacteria</taxon>
        <taxon>Bacillati</taxon>
        <taxon>Bacillota</taxon>
        <taxon>Clostridia</taxon>
        <taxon>Eubacteriales</taxon>
        <taxon>Eubacteriaceae</taxon>
        <taxon>Alkalibacter</taxon>
    </lineage>
</organism>
<dbReference type="InterPro" id="IPR024265">
    <property type="entry name" value="DUF3788"/>
</dbReference>
<dbReference type="Pfam" id="PF12663">
    <property type="entry name" value="DUF3788"/>
    <property type="match status" value="1"/>
</dbReference>
<evidence type="ECO:0000313" key="1">
    <source>
        <dbReference type="EMBL" id="QSX09506.1"/>
    </source>
</evidence>
<sequence length="308" mass="35985">MDEKLIAPCGMNCALCIAYQFKENDFNKRGFHKKYCPGCIPRGENCTHMRDACELLAKGSVRFCFECEIFPCKRLKALDKRYRTKYHMSMIENLNDIKEFGMEEFLKKERDKWRCTGCGGTICCHNGLCLNCNIDTLVINKKYRWEMDNKKSETEVIRSTKEQMLRNPDIQPSSDVISKALGESNNAYIKFINELACHDIQLEWRYYIDGKAWLAKGIYKWTGVRGGQNETTVFWLSIWNSFFKVTIYVPEKARVDVLSLPLDNEVKRMISGVQQMGKLKYFPIVFDLCSDEMFDAVFLLADFRKRIK</sequence>
<gene>
    <name evidence="1" type="ORF">J0B03_05430</name>
</gene>
<dbReference type="KEGG" id="alka:J0B03_05430"/>
<proteinExistence type="predicted"/>